<dbReference type="RefSeq" id="WP_055062625.1">
    <property type="nucleotide sequence ID" value="NZ_CP143947.1"/>
</dbReference>
<reference evidence="12" key="2">
    <citation type="submission" date="2015-05" db="EMBL/GenBank/DDBJ databases">
        <authorList>
            <consortium name="Pathogen Informatics"/>
        </authorList>
    </citation>
    <scope>NUCLEOTIDE SEQUENCE [LARGE SCALE GENOMIC DNA]</scope>
    <source>
        <strain evidence="5 13">2789STDY5834884</strain>
        <strain evidence="12">T1-815</strain>
    </source>
</reference>
<evidence type="ECO:0000313" key="12">
    <source>
        <dbReference type="Proteomes" id="UP000049472"/>
    </source>
</evidence>
<dbReference type="EMBL" id="QRKN01000023">
    <property type="protein sequence ID" value="RHI16991.1"/>
    <property type="molecule type" value="Genomic_DNA"/>
</dbReference>
<evidence type="ECO:0000313" key="9">
    <source>
        <dbReference type="EMBL" id="RGZ94879.1"/>
    </source>
</evidence>
<dbReference type="AlphaFoldDB" id="A0A0M6WW78"/>
<reference evidence="6" key="4">
    <citation type="submission" date="2021-10" db="EMBL/GenBank/DDBJ databases">
        <title>Collection of gut derived symbiotic bacterial strains cultured from healthy donors.</title>
        <authorList>
            <person name="Lin H."/>
            <person name="Littmann E."/>
            <person name="Claire K."/>
            <person name="Pamer E."/>
        </authorList>
    </citation>
    <scope>NUCLEOTIDE SEQUENCE</scope>
    <source>
        <strain evidence="6">MSK.22.92</strain>
    </source>
</reference>
<feature type="domain" description="SHSP" evidence="3">
    <location>
        <begin position="30"/>
        <end position="146"/>
    </location>
</feature>
<dbReference type="InterPro" id="IPR031107">
    <property type="entry name" value="Small_HSP"/>
</dbReference>
<evidence type="ECO:0000313" key="10">
    <source>
        <dbReference type="EMBL" id="RHI16991.1"/>
    </source>
</evidence>
<evidence type="ECO:0000313" key="6">
    <source>
        <dbReference type="EMBL" id="MCC2747976.1"/>
    </source>
</evidence>
<dbReference type="PROSITE" id="PS01031">
    <property type="entry name" value="SHSP"/>
    <property type="match status" value="1"/>
</dbReference>
<gene>
    <name evidence="11" type="ORF">DW038_15055</name>
    <name evidence="10" type="ORF">DW172_15635</name>
    <name evidence="9" type="ORF">DW967_03290</name>
    <name evidence="8" type="ORF">DWX06_14995</name>
    <name evidence="7" type="ORF">DXD95_10625</name>
    <name evidence="5" type="ORF">ERS852497_01210</name>
    <name evidence="6" type="ORF">LK487_13225</name>
    <name evidence="4" type="ORF">T1815_27441</name>
</gene>
<dbReference type="InterPro" id="IPR002068">
    <property type="entry name" value="A-crystallin/Hsp20_dom"/>
</dbReference>
<evidence type="ECO:0000256" key="2">
    <source>
        <dbReference type="RuleBase" id="RU003616"/>
    </source>
</evidence>
<dbReference type="EMBL" id="CZAJ01000009">
    <property type="protein sequence ID" value="CUO90451.1"/>
    <property type="molecule type" value="Genomic_DNA"/>
</dbReference>
<dbReference type="EMBL" id="JAJFBX010000023">
    <property type="protein sequence ID" value="MCC2747976.1"/>
    <property type="molecule type" value="Genomic_DNA"/>
</dbReference>
<proteinExistence type="inferred from homology"/>
<evidence type="ECO:0000313" key="17">
    <source>
        <dbReference type="Proteomes" id="UP000285865"/>
    </source>
</evidence>
<dbReference type="SUPFAM" id="SSF49764">
    <property type="entry name" value="HSP20-like chaperones"/>
    <property type="match status" value="1"/>
</dbReference>
<evidence type="ECO:0000313" key="7">
    <source>
        <dbReference type="EMBL" id="RGI66775.1"/>
    </source>
</evidence>
<reference evidence="14 15" key="3">
    <citation type="submission" date="2018-08" db="EMBL/GenBank/DDBJ databases">
        <title>A genome reference for cultivated species of the human gut microbiota.</title>
        <authorList>
            <person name="Zou Y."/>
            <person name="Xue W."/>
            <person name="Luo G."/>
        </authorList>
    </citation>
    <scope>NUCLEOTIDE SEQUENCE [LARGE SCALE GENOMIC DNA]</scope>
    <source>
        <strain evidence="8 16">AF18-16LB</strain>
        <strain evidence="11 18">AF39-14AC</strain>
        <strain evidence="10 17">AM16-11</strain>
        <strain evidence="9 15">AM47-6BH</strain>
        <strain evidence="7 14">TM10-3</strain>
    </source>
</reference>
<comment type="similarity">
    <text evidence="1 2">Belongs to the small heat shock protein (HSP20) family.</text>
</comment>
<dbReference type="Proteomes" id="UP000049472">
    <property type="component" value="Unassembled WGS sequence"/>
</dbReference>
<evidence type="ECO:0000259" key="3">
    <source>
        <dbReference type="PROSITE" id="PS01031"/>
    </source>
</evidence>
<dbReference type="Proteomes" id="UP000260642">
    <property type="component" value="Unassembled WGS sequence"/>
</dbReference>
<name>A0A0M6WW78_9FIRM</name>
<evidence type="ECO:0000313" key="4">
    <source>
        <dbReference type="EMBL" id="CRL41658.1"/>
    </source>
</evidence>
<evidence type="ECO:0000313" key="13">
    <source>
        <dbReference type="Proteomes" id="UP000095602"/>
    </source>
</evidence>
<sequence length="147" mass="16898">MLMPSIFGENLFNDDWMDFSFPDVDKALYGKHAKNVMKTDVKETDNSYEVDIDLPGFKKDEIEAKLENGYLTISAAKGLDKEEKEEKDGKYIRKERYSGAMSRSFYVGDELKQEDIKAKYEDGILKLSVPKKEQKKVETTKHIAIEG</sequence>
<evidence type="ECO:0000313" key="8">
    <source>
        <dbReference type="EMBL" id="RGT77978.1"/>
    </source>
</evidence>
<dbReference type="Proteomes" id="UP000285865">
    <property type="component" value="Unassembled WGS sequence"/>
</dbReference>
<evidence type="ECO:0000313" key="18">
    <source>
        <dbReference type="Proteomes" id="UP000286181"/>
    </source>
</evidence>
<dbReference type="EMBL" id="QSES01000004">
    <property type="protein sequence ID" value="RGZ94879.1"/>
    <property type="molecule type" value="Genomic_DNA"/>
</dbReference>
<evidence type="ECO:0000313" key="14">
    <source>
        <dbReference type="Proteomes" id="UP000260642"/>
    </source>
</evidence>
<dbReference type="Gene3D" id="2.60.40.790">
    <property type="match status" value="1"/>
</dbReference>
<protein>
    <submittedName>
        <fullName evidence="6">Hsp20/alpha crystallin family protein</fullName>
    </submittedName>
    <submittedName>
        <fullName evidence="5">Probable Hsp20 family chaperone</fullName>
    </submittedName>
</protein>
<evidence type="ECO:0000256" key="1">
    <source>
        <dbReference type="PROSITE-ProRule" id="PRU00285"/>
    </source>
</evidence>
<keyword evidence="12" id="KW-1185">Reference proteome</keyword>
<dbReference type="Proteomes" id="UP000284296">
    <property type="component" value="Unassembled WGS sequence"/>
</dbReference>
<accession>A0A0M6WW78</accession>
<evidence type="ECO:0000313" key="11">
    <source>
        <dbReference type="EMBL" id="RHL01750.1"/>
    </source>
</evidence>
<evidence type="ECO:0000313" key="16">
    <source>
        <dbReference type="Proteomes" id="UP000284296"/>
    </source>
</evidence>
<evidence type="ECO:0000313" key="5">
    <source>
        <dbReference type="EMBL" id="CUO90451.1"/>
    </source>
</evidence>
<dbReference type="Proteomes" id="UP001197847">
    <property type="component" value="Unassembled WGS sequence"/>
</dbReference>
<dbReference type="EMBL" id="CVRQ01000045">
    <property type="protein sequence ID" value="CRL41658.1"/>
    <property type="molecule type" value="Genomic_DNA"/>
</dbReference>
<dbReference type="EMBL" id="QSOB01000015">
    <property type="protein sequence ID" value="RGI66775.1"/>
    <property type="molecule type" value="Genomic_DNA"/>
</dbReference>
<dbReference type="CDD" id="cd06471">
    <property type="entry name" value="ACD_LpsHSP_like"/>
    <property type="match status" value="1"/>
</dbReference>
<organism evidence="4 12">
    <name type="scientific">Agathobacter rectalis</name>
    <dbReference type="NCBI Taxonomy" id="39491"/>
    <lineage>
        <taxon>Bacteria</taxon>
        <taxon>Bacillati</taxon>
        <taxon>Bacillota</taxon>
        <taxon>Clostridia</taxon>
        <taxon>Lachnospirales</taxon>
        <taxon>Lachnospiraceae</taxon>
        <taxon>Agathobacter</taxon>
    </lineage>
</organism>
<dbReference type="PANTHER" id="PTHR11527">
    <property type="entry name" value="HEAT-SHOCK PROTEIN 20 FAMILY MEMBER"/>
    <property type="match status" value="1"/>
</dbReference>
<dbReference type="Pfam" id="PF00011">
    <property type="entry name" value="HSP20"/>
    <property type="match status" value="1"/>
</dbReference>
<evidence type="ECO:0000313" key="15">
    <source>
        <dbReference type="Proteomes" id="UP000283721"/>
    </source>
</evidence>
<dbReference type="Proteomes" id="UP000283721">
    <property type="component" value="Unassembled WGS sequence"/>
</dbReference>
<dbReference type="Proteomes" id="UP000286181">
    <property type="component" value="Unassembled WGS sequence"/>
</dbReference>
<dbReference type="Proteomes" id="UP000095602">
    <property type="component" value="Unassembled WGS sequence"/>
</dbReference>
<reference evidence="4" key="1">
    <citation type="submission" date="2015-05" db="EMBL/GenBank/DDBJ databases">
        <authorList>
            <person name="Wang D.B."/>
            <person name="Wang M."/>
        </authorList>
    </citation>
    <scope>NUCLEOTIDE SEQUENCE [LARGE SCALE GENOMIC DNA]</scope>
    <source>
        <strain evidence="4">T1-815</strain>
    </source>
</reference>
<dbReference type="EMBL" id="QRXG01000039">
    <property type="protein sequence ID" value="RGT77978.1"/>
    <property type="molecule type" value="Genomic_DNA"/>
</dbReference>
<dbReference type="InterPro" id="IPR008978">
    <property type="entry name" value="HSP20-like_chaperone"/>
</dbReference>
<dbReference type="EMBL" id="QROF01000023">
    <property type="protein sequence ID" value="RHL01750.1"/>
    <property type="molecule type" value="Genomic_DNA"/>
</dbReference>